<sequence>MKYKNFELNYKLSMDKYKEEIEKENQNYLRKINEKNELLNSLENFTRMSYSIFMNSNAMLYRLKVNLKKDTSKNSNIKEETLNELIKDHYILKEELHVLKKDSTILSSTLGDVNYAIIISKTYNELYFLNDFIELQILQYTKKTKVNTHKILGDVDKAINTLDELRRSLDQLHLYLFKELNKFYPSMNIKRDTFVMGTDLFKWYYPNHPFKFRS</sequence>
<organism evidence="2 3">
    <name type="scientific">Lacicoccus qingdaonensis</name>
    <dbReference type="NCBI Taxonomy" id="576118"/>
    <lineage>
        <taxon>Bacteria</taxon>
        <taxon>Bacillati</taxon>
        <taxon>Bacillota</taxon>
        <taxon>Bacilli</taxon>
        <taxon>Bacillales</taxon>
        <taxon>Salinicoccaceae</taxon>
        <taxon>Lacicoccus</taxon>
    </lineage>
</organism>
<gene>
    <name evidence="2" type="ORF">SAMN05216216_13715</name>
</gene>
<accession>A0A1G9ITN2</accession>
<evidence type="ECO:0000256" key="1">
    <source>
        <dbReference type="SAM" id="Coils"/>
    </source>
</evidence>
<evidence type="ECO:0000313" key="2">
    <source>
        <dbReference type="EMBL" id="SDL28416.1"/>
    </source>
</evidence>
<protein>
    <submittedName>
        <fullName evidence="2">Uncharacterized protein</fullName>
    </submittedName>
</protein>
<dbReference type="Proteomes" id="UP000199008">
    <property type="component" value="Unassembled WGS sequence"/>
</dbReference>
<keyword evidence="1" id="KW-0175">Coiled coil</keyword>
<name>A0A1G9ITN2_9BACL</name>
<reference evidence="3" key="1">
    <citation type="submission" date="2016-10" db="EMBL/GenBank/DDBJ databases">
        <authorList>
            <person name="Varghese N."/>
            <person name="Submissions S."/>
        </authorList>
    </citation>
    <scope>NUCLEOTIDE SEQUENCE [LARGE SCALE GENOMIC DNA]</scope>
    <source>
        <strain evidence="3">CGMCC 1.8895</strain>
    </source>
</reference>
<proteinExistence type="predicted"/>
<dbReference type="AlphaFoldDB" id="A0A1G9ITN2"/>
<keyword evidence="3" id="KW-1185">Reference proteome</keyword>
<dbReference type="EMBL" id="FNFY01000037">
    <property type="protein sequence ID" value="SDL28416.1"/>
    <property type="molecule type" value="Genomic_DNA"/>
</dbReference>
<evidence type="ECO:0000313" key="3">
    <source>
        <dbReference type="Proteomes" id="UP000199008"/>
    </source>
</evidence>
<feature type="coiled-coil region" evidence="1">
    <location>
        <begin position="7"/>
        <end position="45"/>
    </location>
</feature>
<dbReference type="RefSeq" id="WP_143003995.1">
    <property type="nucleotide sequence ID" value="NZ_FNFY01000037.1"/>
</dbReference>